<evidence type="ECO:0000313" key="2">
    <source>
        <dbReference type="EMBL" id="WIY03652.1"/>
    </source>
</evidence>
<proteinExistence type="predicted"/>
<feature type="compositionally biased region" description="Basic and acidic residues" evidence="1">
    <location>
        <begin position="33"/>
        <end position="50"/>
    </location>
</feature>
<reference evidence="2 3" key="1">
    <citation type="submission" date="2023-06" db="EMBL/GenBank/DDBJ databases">
        <authorList>
            <person name="Oyuntsetseg B."/>
            <person name="Kim S.B."/>
        </authorList>
    </citation>
    <scope>NUCLEOTIDE SEQUENCE [LARGE SCALE GENOMIC DNA]</scope>
    <source>
        <strain evidence="2 3">4-36</strain>
    </source>
</reference>
<evidence type="ECO:0000256" key="1">
    <source>
        <dbReference type="SAM" id="MobiDB-lite"/>
    </source>
</evidence>
<gene>
    <name evidence="2" type="ORF">QRX60_07295</name>
</gene>
<dbReference type="RefSeq" id="WP_286000036.1">
    <property type="nucleotide sequence ID" value="NZ_CP127295.1"/>
</dbReference>
<dbReference type="KEGG" id="amog:QRX60_07295"/>
<dbReference type="Proteomes" id="UP001239397">
    <property type="component" value="Chromosome"/>
</dbReference>
<accession>A0A9Y2JUC5</accession>
<keyword evidence="3" id="KW-1185">Reference proteome</keyword>
<dbReference type="EMBL" id="CP127295">
    <property type="protein sequence ID" value="WIY03652.1"/>
    <property type="molecule type" value="Genomic_DNA"/>
</dbReference>
<feature type="region of interest" description="Disordered" evidence="1">
    <location>
        <begin position="1"/>
        <end position="85"/>
    </location>
</feature>
<protein>
    <submittedName>
        <fullName evidence="2">Uncharacterized protein</fullName>
    </submittedName>
</protein>
<dbReference type="AlphaFoldDB" id="A0A9Y2JUC5"/>
<feature type="compositionally biased region" description="Basic and acidic residues" evidence="1">
    <location>
        <begin position="71"/>
        <end position="85"/>
    </location>
</feature>
<name>A0A9Y2JUC5_9PSEU</name>
<organism evidence="2 3">
    <name type="scientific">Amycolatopsis mongoliensis</name>
    <dbReference type="NCBI Taxonomy" id="715475"/>
    <lineage>
        <taxon>Bacteria</taxon>
        <taxon>Bacillati</taxon>
        <taxon>Actinomycetota</taxon>
        <taxon>Actinomycetes</taxon>
        <taxon>Pseudonocardiales</taxon>
        <taxon>Pseudonocardiaceae</taxon>
        <taxon>Amycolatopsis</taxon>
    </lineage>
</organism>
<sequence length="85" mass="10005">MIVLPVPRSSQENGCRMSEAEARSRRNHPSGRTRQEAVEPRPLGDAEARSRWNHPSNWHRRRREAQARPLTEAEERRRRDEPGSR</sequence>
<evidence type="ECO:0000313" key="3">
    <source>
        <dbReference type="Proteomes" id="UP001239397"/>
    </source>
</evidence>